<keyword evidence="4 8" id="KW-0812">Transmembrane</keyword>
<dbReference type="GO" id="GO:0034975">
    <property type="term" value="P:protein folding in endoplasmic reticulum"/>
    <property type="evidence" value="ECO:0007669"/>
    <property type="project" value="TreeGrafter"/>
</dbReference>
<proteinExistence type="inferred from homology"/>
<dbReference type="PANTHER" id="PTHR20994:SF0">
    <property type="entry name" value="ER MEMBRANE PROTEIN COMPLEX SUBUNIT 6"/>
    <property type="match status" value="1"/>
</dbReference>
<keyword evidence="7 8" id="KW-0472">Membrane</keyword>
<evidence type="ECO:0000256" key="3">
    <source>
        <dbReference type="ARBA" id="ARBA00020827"/>
    </source>
</evidence>
<accession>A0A1D2V914</accession>
<comment type="subcellular location">
    <subcellularLocation>
        <location evidence="1">Endoplasmic reticulum membrane</location>
        <topology evidence="1">Multi-pass membrane protein</topology>
    </subcellularLocation>
</comment>
<reference evidence="10" key="1">
    <citation type="submission" date="2016-05" db="EMBL/GenBank/DDBJ databases">
        <title>Comparative genomics of biotechnologically important yeasts.</title>
        <authorList>
            <consortium name="DOE Joint Genome Institute"/>
            <person name="Riley R."/>
            <person name="Haridas S."/>
            <person name="Wolfe K.H."/>
            <person name="Lopes M.R."/>
            <person name="Hittinger C.T."/>
            <person name="Goker M."/>
            <person name="Salamov A."/>
            <person name="Wisecaver J."/>
            <person name="Long T.M."/>
            <person name="Aerts A.L."/>
            <person name="Barry K."/>
            <person name="Choi C."/>
            <person name="Clum A."/>
            <person name="Coughlan A.Y."/>
            <person name="Deshpande S."/>
            <person name="Douglass A.P."/>
            <person name="Hanson S.J."/>
            <person name="Klenk H.-P."/>
            <person name="Labutti K."/>
            <person name="Lapidus A."/>
            <person name="Lindquist E."/>
            <person name="Lipzen A."/>
            <person name="Meier-Kolthoff J.P."/>
            <person name="Ohm R.A."/>
            <person name="Otillar R.P."/>
            <person name="Pangilinan J."/>
            <person name="Peng Y."/>
            <person name="Rokas A."/>
            <person name="Rosa C.A."/>
            <person name="Scheuner C."/>
            <person name="Sibirny A.A."/>
            <person name="Slot J.C."/>
            <person name="Stielow J.B."/>
            <person name="Sun H."/>
            <person name="Kurtzman C.P."/>
            <person name="Blackwell M."/>
            <person name="Grigoriev I.V."/>
            <person name="Jeffries T.W."/>
        </authorList>
    </citation>
    <scope>NUCLEOTIDE SEQUENCE [LARGE SCALE GENOMIC DNA]</scope>
    <source>
        <strain evidence="10">DSM 1968</strain>
    </source>
</reference>
<dbReference type="AlphaFoldDB" id="A0A1D2V914"/>
<dbReference type="InterPro" id="IPR008504">
    <property type="entry name" value="Emc6"/>
</dbReference>
<keyword evidence="5" id="KW-0256">Endoplasmic reticulum</keyword>
<organism evidence="9 10">
    <name type="scientific">Ascoidea rubescens DSM 1968</name>
    <dbReference type="NCBI Taxonomy" id="1344418"/>
    <lineage>
        <taxon>Eukaryota</taxon>
        <taxon>Fungi</taxon>
        <taxon>Dikarya</taxon>
        <taxon>Ascomycota</taxon>
        <taxon>Saccharomycotina</taxon>
        <taxon>Saccharomycetes</taxon>
        <taxon>Ascoideaceae</taxon>
        <taxon>Ascoidea</taxon>
    </lineage>
</organism>
<keyword evidence="10" id="KW-1185">Reference proteome</keyword>
<sequence length="124" mass="14288">MGSSAKDSNSKLKQSNISYGPNIRYNSTKVTWIHDLTSLVIGVTSGILKLESLLGFLFFCLFYSLINLFIYLSVKTWIVKNHQNSNLFTDYFTSFFNDLFVVDFSKSITSFIMMWTLTYTLIET</sequence>
<evidence type="ECO:0000256" key="2">
    <source>
        <dbReference type="ARBA" id="ARBA00009436"/>
    </source>
</evidence>
<evidence type="ECO:0000256" key="5">
    <source>
        <dbReference type="ARBA" id="ARBA00022824"/>
    </source>
</evidence>
<evidence type="ECO:0000313" key="9">
    <source>
        <dbReference type="EMBL" id="ODV57943.1"/>
    </source>
</evidence>
<gene>
    <name evidence="9" type="ORF">ASCRUDRAFT_40101</name>
</gene>
<dbReference type="InterPro" id="IPR029008">
    <property type="entry name" value="EMC6-like"/>
</dbReference>
<dbReference type="FunCoup" id="A0A1D2V914">
    <property type="interactions" value="19"/>
</dbReference>
<feature type="transmembrane region" description="Helical" evidence="8">
    <location>
        <begin position="53"/>
        <end position="74"/>
    </location>
</feature>
<dbReference type="RefSeq" id="XP_020044250.1">
    <property type="nucleotide sequence ID" value="XM_020190993.1"/>
</dbReference>
<evidence type="ECO:0000256" key="6">
    <source>
        <dbReference type="ARBA" id="ARBA00022989"/>
    </source>
</evidence>
<evidence type="ECO:0000256" key="4">
    <source>
        <dbReference type="ARBA" id="ARBA00022692"/>
    </source>
</evidence>
<dbReference type="Proteomes" id="UP000095038">
    <property type="component" value="Unassembled WGS sequence"/>
</dbReference>
<dbReference type="EMBL" id="KV454497">
    <property type="protein sequence ID" value="ODV57943.1"/>
    <property type="molecule type" value="Genomic_DNA"/>
</dbReference>
<evidence type="ECO:0000256" key="8">
    <source>
        <dbReference type="SAM" id="Phobius"/>
    </source>
</evidence>
<protein>
    <recommendedName>
        <fullName evidence="3">ER membrane protein complex subunit 6</fullName>
    </recommendedName>
</protein>
<dbReference type="GO" id="GO:0072546">
    <property type="term" value="C:EMC complex"/>
    <property type="evidence" value="ECO:0007669"/>
    <property type="project" value="InterPro"/>
</dbReference>
<dbReference type="STRING" id="1344418.A0A1D2V914"/>
<comment type="similarity">
    <text evidence="2">Belongs to the EMC6 family.</text>
</comment>
<evidence type="ECO:0000256" key="7">
    <source>
        <dbReference type="ARBA" id="ARBA00023136"/>
    </source>
</evidence>
<evidence type="ECO:0000256" key="1">
    <source>
        <dbReference type="ARBA" id="ARBA00004477"/>
    </source>
</evidence>
<dbReference type="PANTHER" id="PTHR20994">
    <property type="entry name" value="ER MEMBRANE PROTEIN COMPLEX SUBUNIT 6"/>
    <property type="match status" value="1"/>
</dbReference>
<evidence type="ECO:0000313" key="10">
    <source>
        <dbReference type="Proteomes" id="UP000095038"/>
    </source>
</evidence>
<dbReference type="GO" id="GO:0000045">
    <property type="term" value="P:autophagosome assembly"/>
    <property type="evidence" value="ECO:0007669"/>
    <property type="project" value="TreeGrafter"/>
</dbReference>
<keyword evidence="6 8" id="KW-1133">Transmembrane helix</keyword>
<dbReference type="Pfam" id="PF07019">
    <property type="entry name" value="EMC6"/>
    <property type="match status" value="1"/>
</dbReference>
<dbReference type="GeneID" id="30964629"/>
<dbReference type="OrthoDB" id="16510at2759"/>
<dbReference type="InParanoid" id="A0A1D2V914"/>
<name>A0A1D2V914_9ASCO</name>